<evidence type="ECO:0000313" key="2">
    <source>
        <dbReference type="Proteomes" id="UP000694864"/>
    </source>
</evidence>
<dbReference type="Proteomes" id="UP000694864">
    <property type="component" value="Chromosome 10"/>
</dbReference>
<dbReference type="InterPro" id="IPR015915">
    <property type="entry name" value="Kelch-typ_b-propeller"/>
</dbReference>
<proteinExistence type="predicted"/>
<evidence type="ECO:0000313" key="3">
    <source>
        <dbReference type="RefSeq" id="XP_010436231.1"/>
    </source>
</evidence>
<dbReference type="GeneID" id="104719948"/>
<accession>A0ABM0U5Q3</accession>
<dbReference type="SUPFAM" id="SSF117281">
    <property type="entry name" value="Kelch motif"/>
    <property type="match status" value="1"/>
</dbReference>
<name>A0ABM0U5Q3_CAMSA</name>
<dbReference type="PANTHER" id="PTHR24414">
    <property type="entry name" value="F-BOX/KELCH-REPEAT PROTEIN SKIP4"/>
    <property type="match status" value="1"/>
</dbReference>
<dbReference type="Gene3D" id="2.120.10.80">
    <property type="entry name" value="Kelch-type beta propeller"/>
    <property type="match status" value="1"/>
</dbReference>
<dbReference type="RefSeq" id="XP_010436231.1">
    <property type="nucleotide sequence ID" value="XM_010437929.1"/>
</dbReference>
<feature type="domain" description="FKB95-like N-terminal Kelch" evidence="1">
    <location>
        <begin position="1"/>
        <end position="180"/>
    </location>
</feature>
<keyword evidence="2" id="KW-1185">Reference proteome</keyword>
<dbReference type="InterPro" id="IPR057499">
    <property type="entry name" value="Kelch_FKB95"/>
</dbReference>
<dbReference type="PANTHER" id="PTHR24414:SF118">
    <property type="entry name" value="F-BOX DOMAIN-CONTAINING PROTEIN"/>
    <property type="match status" value="1"/>
</dbReference>
<organism evidence="2 3">
    <name type="scientific">Camelina sativa</name>
    <name type="common">False flax</name>
    <name type="synonym">Myagrum sativum</name>
    <dbReference type="NCBI Taxonomy" id="90675"/>
    <lineage>
        <taxon>Eukaryota</taxon>
        <taxon>Viridiplantae</taxon>
        <taxon>Streptophyta</taxon>
        <taxon>Embryophyta</taxon>
        <taxon>Tracheophyta</taxon>
        <taxon>Spermatophyta</taxon>
        <taxon>Magnoliopsida</taxon>
        <taxon>eudicotyledons</taxon>
        <taxon>Gunneridae</taxon>
        <taxon>Pentapetalae</taxon>
        <taxon>rosids</taxon>
        <taxon>malvids</taxon>
        <taxon>Brassicales</taxon>
        <taxon>Brassicaceae</taxon>
        <taxon>Camelineae</taxon>
        <taxon>Camelina</taxon>
    </lineage>
</organism>
<dbReference type="InterPro" id="IPR050354">
    <property type="entry name" value="F-box/kelch-repeat_ARATH"/>
</dbReference>
<evidence type="ECO:0000259" key="1">
    <source>
        <dbReference type="Pfam" id="PF25210"/>
    </source>
</evidence>
<reference evidence="3" key="2">
    <citation type="submission" date="2025-08" db="UniProtKB">
        <authorList>
            <consortium name="RefSeq"/>
        </authorList>
    </citation>
    <scope>IDENTIFICATION</scope>
    <source>
        <tissue evidence="3">Leaf</tissue>
    </source>
</reference>
<dbReference type="Pfam" id="PF25210">
    <property type="entry name" value="Kelch_FKB95"/>
    <property type="match status" value="1"/>
</dbReference>
<reference evidence="2" key="1">
    <citation type="journal article" date="2014" name="Nat. Commun.">
        <title>The emerging biofuel crop Camelina sativa retains a highly undifferentiated hexaploid genome structure.</title>
        <authorList>
            <person name="Kagale S."/>
            <person name="Koh C."/>
            <person name="Nixon J."/>
            <person name="Bollina V."/>
            <person name="Clarke W.E."/>
            <person name="Tuteja R."/>
            <person name="Spillane C."/>
            <person name="Robinson S.J."/>
            <person name="Links M.G."/>
            <person name="Clarke C."/>
            <person name="Higgins E.E."/>
            <person name="Huebert T."/>
            <person name="Sharpe A.G."/>
            <person name="Parkin I.A."/>
        </authorList>
    </citation>
    <scope>NUCLEOTIDE SEQUENCE [LARGE SCALE GENOMIC DNA]</scope>
    <source>
        <strain evidence="2">cv. DH55</strain>
    </source>
</reference>
<sequence length="266" mass="30663">MRVARASAAVGVVDGTIYVLGGFEHFCSISRKWGEVFDPMTKTWDDLPMPPSNKYNLNYPLIYESAVMDEKVFALNGAGRGIFYIPSEGIWMTGNSDTSRERRGWYVIENVMYCCVTGGRILWCDANELDWRKHEGMVWREVMGLKTLTDTLCDSRLVNYGGRMSEFADHWKSCKRKRVWHGLTNELDRLLPGHKLSNSGPNMLLFWDVFGPEKLEIWCAEISLRRCNERVEISGKIEWSEAVITFKPPPLHQHHCKILYSLSLNF</sequence>
<gene>
    <name evidence="3" type="primary">LOC104719948</name>
</gene>
<protein>
    <submittedName>
        <fullName evidence="3">F-box/kelch-repeat protein At3g24610</fullName>
    </submittedName>
</protein>